<dbReference type="PANTHER" id="PTHR43943:SF17">
    <property type="entry name" value="3-PHENYLPROPIONATE-DIHYDRODIOL_CINNAMIC ACID-DIHYDRODIOL DEHYDROGENASE"/>
    <property type="match status" value="1"/>
</dbReference>
<dbReference type="GeneID" id="96612023"/>
<dbReference type="STRING" id="2045.KR76_25040"/>
<dbReference type="KEGG" id="psim:KR76_25040"/>
<dbReference type="AlphaFoldDB" id="A0A0A1DRM3"/>
<dbReference type="Pfam" id="PF00106">
    <property type="entry name" value="adh_short"/>
    <property type="match status" value="1"/>
</dbReference>
<dbReference type="PRINTS" id="PR00080">
    <property type="entry name" value="SDRFAMILY"/>
</dbReference>
<dbReference type="InterPro" id="IPR002347">
    <property type="entry name" value="SDR_fam"/>
</dbReference>
<dbReference type="eggNOG" id="COG1028">
    <property type="taxonomic scope" value="Bacteria"/>
</dbReference>
<dbReference type="OrthoDB" id="9810734at2"/>
<dbReference type="PRINTS" id="PR00081">
    <property type="entry name" value="GDHRDH"/>
</dbReference>
<name>A0A0A1DRM3_NOCSI</name>
<dbReference type="PANTHER" id="PTHR43943">
    <property type="entry name" value="DEHYDROGENASE/REDUCTASE (SDR FAMILY) MEMBER 4"/>
    <property type="match status" value="1"/>
</dbReference>
<evidence type="ECO:0000256" key="1">
    <source>
        <dbReference type="ARBA" id="ARBA00006484"/>
    </source>
</evidence>
<dbReference type="Gene3D" id="3.40.50.720">
    <property type="entry name" value="NAD(P)-binding Rossmann-like Domain"/>
    <property type="match status" value="1"/>
</dbReference>
<organism evidence="4 5">
    <name type="scientific">Nocardioides simplex</name>
    <name type="common">Arthrobacter simplex</name>
    <dbReference type="NCBI Taxonomy" id="2045"/>
    <lineage>
        <taxon>Bacteria</taxon>
        <taxon>Bacillati</taxon>
        <taxon>Actinomycetota</taxon>
        <taxon>Actinomycetes</taxon>
        <taxon>Propionibacteriales</taxon>
        <taxon>Nocardioidaceae</taxon>
        <taxon>Pimelobacter</taxon>
    </lineage>
</organism>
<dbReference type="SUPFAM" id="SSF51735">
    <property type="entry name" value="NAD(P)-binding Rossmann-fold domains"/>
    <property type="match status" value="1"/>
</dbReference>
<proteinExistence type="inferred from homology"/>
<keyword evidence="2" id="KW-0560">Oxidoreductase</keyword>
<accession>A0A0A1DRM3</accession>
<evidence type="ECO:0000256" key="3">
    <source>
        <dbReference type="RuleBase" id="RU000363"/>
    </source>
</evidence>
<dbReference type="HOGENOM" id="CLU_010194_2_10_11"/>
<protein>
    <submittedName>
        <fullName evidence="4">Short-chain dehydrogenase/reductase SDR</fullName>
    </submittedName>
</protein>
<dbReference type="InterPro" id="IPR036291">
    <property type="entry name" value="NAD(P)-bd_dom_sf"/>
</dbReference>
<sequence length="299" mass="30998">MTGRLAIVTGASRGIGRAITRRLAADGIAVAAVARTLRPGDGPLDMSGSLEETVRLVGEDGGLARAFAADLGDPDLDRAALVAEVEAAFGRRVGILVNNAAVAPQPAASFLDISREVFQTSIETNVWNAWDLVRAIVPSMRAAGSGSIVTISSRLAGPRVGPPYAAHPLGGSVLYGSVKAALDRLSTGMAMELAPDRIAVNALSPDRGVATENAARTVPGWPSEPEETMAEAVLALCDGDPAVLTGRVAYSLSLLRELDRPVRTLDGRSLVPGWQPADIDPAALLPEHLVFNPAPPAGR</sequence>
<keyword evidence="5" id="KW-1185">Reference proteome</keyword>
<dbReference type="EMBL" id="CP009896">
    <property type="protein sequence ID" value="AIY19228.1"/>
    <property type="molecule type" value="Genomic_DNA"/>
</dbReference>
<comment type="similarity">
    <text evidence="1 3">Belongs to the short-chain dehydrogenases/reductases (SDR) family.</text>
</comment>
<gene>
    <name evidence="4" type="ORF">KR76_25040</name>
</gene>
<dbReference type="Proteomes" id="UP000030300">
    <property type="component" value="Chromosome"/>
</dbReference>
<evidence type="ECO:0000313" key="5">
    <source>
        <dbReference type="Proteomes" id="UP000030300"/>
    </source>
</evidence>
<dbReference type="RefSeq" id="WP_038682221.1">
    <property type="nucleotide sequence ID" value="NZ_BJMC01000024.1"/>
</dbReference>
<evidence type="ECO:0000313" key="4">
    <source>
        <dbReference type="EMBL" id="AIY19228.1"/>
    </source>
</evidence>
<evidence type="ECO:0000256" key="2">
    <source>
        <dbReference type="ARBA" id="ARBA00023002"/>
    </source>
</evidence>
<dbReference type="GO" id="GO:0016491">
    <property type="term" value="F:oxidoreductase activity"/>
    <property type="evidence" value="ECO:0007669"/>
    <property type="project" value="UniProtKB-KW"/>
</dbReference>
<reference evidence="4 5" key="1">
    <citation type="journal article" date="2015" name="Genome Announc.">
        <title>Complete Genome Sequence of Steroid-Transforming Nocardioides simplex VKM Ac-2033D.</title>
        <authorList>
            <person name="Shtratnikova V.Y."/>
            <person name="Schelkunov M.I."/>
            <person name="Pekov Y.A."/>
            <person name="Fokina V.V."/>
            <person name="Logacheva M.D."/>
            <person name="Sokolov S.L."/>
            <person name="Bragin E.Y."/>
            <person name="Ashapkin V.V."/>
            <person name="Donova M.V."/>
        </authorList>
    </citation>
    <scope>NUCLEOTIDE SEQUENCE [LARGE SCALE GENOMIC DNA]</scope>
    <source>
        <strain evidence="4 5">VKM Ac-2033D</strain>
    </source>
</reference>